<keyword evidence="3" id="KW-1133">Transmembrane helix</keyword>
<dbReference type="EMBL" id="PSQE01000007">
    <property type="protein sequence ID" value="RHN48329.1"/>
    <property type="molecule type" value="Genomic_DNA"/>
</dbReference>
<dbReference type="Gene3D" id="1.25.40.10">
    <property type="entry name" value="Tetratricopeptide repeat domain"/>
    <property type="match status" value="2"/>
</dbReference>
<feature type="repeat" description="PPR" evidence="2">
    <location>
        <begin position="100"/>
        <end position="134"/>
    </location>
</feature>
<dbReference type="PANTHER" id="PTHR47942:SF16">
    <property type="entry name" value="PENTATRICOPEPTIDE REPEAT DOMAIN CONTAINING PROTEIN-RELATED"/>
    <property type="match status" value="1"/>
</dbReference>
<evidence type="ECO:0000313" key="4">
    <source>
        <dbReference type="EMBL" id="RHN48329.1"/>
    </source>
</evidence>
<feature type="repeat" description="PPR" evidence="2">
    <location>
        <begin position="9"/>
        <end position="43"/>
    </location>
</feature>
<comment type="caution">
    <text evidence="4">The sequence shown here is derived from an EMBL/GenBank/DDBJ whole genome shotgun (WGS) entry which is preliminary data.</text>
</comment>
<dbReference type="Gramene" id="rna43035">
    <property type="protein sequence ID" value="RHN48329.1"/>
    <property type="gene ID" value="gene43035"/>
</dbReference>
<dbReference type="NCBIfam" id="TIGR00756">
    <property type="entry name" value="PPR"/>
    <property type="match status" value="4"/>
</dbReference>
<reference evidence="5" key="1">
    <citation type="journal article" date="2018" name="Nat. Plants">
        <title>Whole-genome landscape of Medicago truncatula symbiotic genes.</title>
        <authorList>
            <person name="Pecrix Y."/>
            <person name="Staton S.E."/>
            <person name="Sallet E."/>
            <person name="Lelandais-Briere C."/>
            <person name="Moreau S."/>
            <person name="Carrere S."/>
            <person name="Blein T."/>
            <person name="Jardinaud M.F."/>
            <person name="Latrasse D."/>
            <person name="Zouine M."/>
            <person name="Zahm M."/>
            <person name="Kreplak J."/>
            <person name="Mayjonade B."/>
            <person name="Satge C."/>
            <person name="Perez M."/>
            <person name="Cauet S."/>
            <person name="Marande W."/>
            <person name="Chantry-Darmon C."/>
            <person name="Lopez-Roques C."/>
            <person name="Bouchez O."/>
            <person name="Berard A."/>
            <person name="Debelle F."/>
            <person name="Munos S."/>
            <person name="Bendahmane A."/>
            <person name="Berges H."/>
            <person name="Niebel A."/>
            <person name="Buitink J."/>
            <person name="Frugier F."/>
            <person name="Benhamed M."/>
            <person name="Crespi M."/>
            <person name="Gouzy J."/>
            <person name="Gamas P."/>
        </authorList>
    </citation>
    <scope>NUCLEOTIDE SEQUENCE [LARGE SCALE GENOMIC DNA]</scope>
    <source>
        <strain evidence="5">cv. Jemalong A17</strain>
    </source>
</reference>
<protein>
    <submittedName>
        <fullName evidence="4">Putative pentatricopeptide</fullName>
    </submittedName>
</protein>
<dbReference type="InterPro" id="IPR051222">
    <property type="entry name" value="PPR/CCM1_RNA-binding"/>
</dbReference>
<evidence type="ECO:0000256" key="3">
    <source>
        <dbReference type="SAM" id="Phobius"/>
    </source>
</evidence>
<dbReference type="InterPro" id="IPR002885">
    <property type="entry name" value="PPR_rpt"/>
</dbReference>
<feature type="transmembrane region" description="Helical" evidence="3">
    <location>
        <begin position="131"/>
        <end position="149"/>
    </location>
</feature>
<evidence type="ECO:0000256" key="1">
    <source>
        <dbReference type="ARBA" id="ARBA00022737"/>
    </source>
</evidence>
<name>A0A396H4Y0_MEDTR</name>
<dbReference type="Proteomes" id="UP000265566">
    <property type="component" value="Chromosome 7"/>
</dbReference>
<dbReference type="PANTHER" id="PTHR47942">
    <property type="entry name" value="TETRATRICOPEPTIDE REPEAT (TPR)-LIKE SUPERFAMILY PROTEIN-RELATED"/>
    <property type="match status" value="1"/>
</dbReference>
<proteinExistence type="predicted"/>
<sequence>MKNNGLVPNRNTYNILVHGYCKLKWLKEAVEVTELMTGNDMLPDVWTYNTMVRGLCDEGKIDEAVRLRDEMESLRLVPDGGSAAAFKLVEEMKSRGVKENAVTHNIMVKWFCKEGNVDEASNAMAKMSESGFLLIVLLISYNMMINGYCKAGKMAKAFKMMDEMGRKGLKTDTFTLNTILYTLCLEKKLDDAYN</sequence>
<gene>
    <name evidence="4" type="ORF">MtrunA17_Chr7g0262611</name>
</gene>
<dbReference type="Pfam" id="PF12854">
    <property type="entry name" value="PPR_1"/>
    <property type="match status" value="2"/>
</dbReference>
<organism evidence="4 5">
    <name type="scientific">Medicago truncatula</name>
    <name type="common">Barrel medic</name>
    <name type="synonym">Medicago tribuloides</name>
    <dbReference type="NCBI Taxonomy" id="3880"/>
    <lineage>
        <taxon>Eukaryota</taxon>
        <taxon>Viridiplantae</taxon>
        <taxon>Streptophyta</taxon>
        <taxon>Embryophyta</taxon>
        <taxon>Tracheophyta</taxon>
        <taxon>Spermatophyta</taxon>
        <taxon>Magnoliopsida</taxon>
        <taxon>eudicotyledons</taxon>
        <taxon>Gunneridae</taxon>
        <taxon>Pentapetalae</taxon>
        <taxon>rosids</taxon>
        <taxon>fabids</taxon>
        <taxon>Fabales</taxon>
        <taxon>Fabaceae</taxon>
        <taxon>Papilionoideae</taxon>
        <taxon>50 kb inversion clade</taxon>
        <taxon>NPAAA clade</taxon>
        <taxon>Hologalegina</taxon>
        <taxon>IRL clade</taxon>
        <taxon>Trifolieae</taxon>
        <taxon>Medicago</taxon>
    </lineage>
</organism>
<feature type="repeat" description="PPR" evidence="2">
    <location>
        <begin position="137"/>
        <end position="171"/>
    </location>
</feature>
<evidence type="ECO:0000256" key="2">
    <source>
        <dbReference type="PROSITE-ProRule" id="PRU00708"/>
    </source>
</evidence>
<feature type="repeat" description="PPR" evidence="2">
    <location>
        <begin position="44"/>
        <end position="78"/>
    </location>
</feature>
<evidence type="ECO:0000313" key="5">
    <source>
        <dbReference type="Proteomes" id="UP000265566"/>
    </source>
</evidence>
<dbReference type="AlphaFoldDB" id="A0A396H4Y0"/>
<keyword evidence="3" id="KW-0812">Transmembrane</keyword>
<dbReference type="PROSITE" id="PS51375">
    <property type="entry name" value="PPR"/>
    <property type="match status" value="4"/>
</dbReference>
<dbReference type="Pfam" id="PF13041">
    <property type="entry name" value="PPR_2"/>
    <property type="match status" value="2"/>
</dbReference>
<dbReference type="InterPro" id="IPR011990">
    <property type="entry name" value="TPR-like_helical_dom_sf"/>
</dbReference>
<keyword evidence="3" id="KW-0472">Membrane</keyword>
<accession>A0A396H4Y0</accession>
<keyword evidence="1" id="KW-0677">Repeat</keyword>